<dbReference type="GO" id="GO:0008652">
    <property type="term" value="P:amino acid biosynthetic process"/>
    <property type="evidence" value="ECO:0007669"/>
    <property type="project" value="UniProtKB-KW"/>
</dbReference>
<dbReference type="Gene3D" id="3.65.10.10">
    <property type="entry name" value="Enolpyruvate transferase domain"/>
    <property type="match status" value="2"/>
</dbReference>
<evidence type="ECO:0000256" key="4">
    <source>
        <dbReference type="ARBA" id="ARBA00022605"/>
    </source>
</evidence>
<dbReference type="AlphaFoldDB" id="A0A0G3I8V9"/>
<organism evidence="10 11">
    <name type="scientific">Candidatus Liberibacter africanus PTSAPSY</name>
    <dbReference type="NCBI Taxonomy" id="1277257"/>
    <lineage>
        <taxon>Bacteria</taxon>
        <taxon>Pseudomonadati</taxon>
        <taxon>Pseudomonadota</taxon>
        <taxon>Alphaproteobacteria</taxon>
        <taxon>Hyphomicrobiales</taxon>
        <taxon>Rhizobiaceae</taxon>
        <taxon>Liberibacter</taxon>
    </lineage>
</organism>
<dbReference type="InterPro" id="IPR001986">
    <property type="entry name" value="Enolpyruvate_Tfrase_dom"/>
</dbReference>
<name>A0A0G3I8V9_LIBAF</name>
<dbReference type="UniPathway" id="UPA00053">
    <property type="reaction ID" value="UER00089"/>
</dbReference>
<evidence type="ECO:0000256" key="7">
    <source>
        <dbReference type="ARBA" id="ARBA00030046"/>
    </source>
</evidence>
<evidence type="ECO:0000256" key="8">
    <source>
        <dbReference type="ARBA" id="ARBA00044633"/>
    </source>
</evidence>
<dbReference type="InterPro" id="IPR013792">
    <property type="entry name" value="RNA3'P_cycl/enolpyr_Trfase_a/b"/>
</dbReference>
<dbReference type="SUPFAM" id="SSF55205">
    <property type="entry name" value="EPT/RTPC-like"/>
    <property type="match status" value="1"/>
</dbReference>
<comment type="pathway">
    <text evidence="1">Metabolic intermediate biosynthesis; chorismate biosynthesis; chorismate from D-erythrose 4-phosphate and phosphoenolpyruvate: step 6/7.</text>
</comment>
<dbReference type="KEGG" id="lau:G293_02845"/>
<evidence type="ECO:0000256" key="3">
    <source>
        <dbReference type="ARBA" id="ARBA00012450"/>
    </source>
</evidence>
<keyword evidence="4" id="KW-0028">Amino-acid biosynthesis</keyword>
<dbReference type="RefSeq" id="WP_047264218.1">
    <property type="nucleotide sequence ID" value="NZ_CP004021.1"/>
</dbReference>
<evidence type="ECO:0000259" key="9">
    <source>
        <dbReference type="Pfam" id="PF00275"/>
    </source>
</evidence>
<keyword evidence="6" id="KW-0057">Aromatic amino acid biosynthesis</keyword>
<evidence type="ECO:0000256" key="1">
    <source>
        <dbReference type="ARBA" id="ARBA00004811"/>
    </source>
</evidence>
<dbReference type="OrthoDB" id="9809920at2"/>
<evidence type="ECO:0000256" key="5">
    <source>
        <dbReference type="ARBA" id="ARBA00022679"/>
    </source>
</evidence>
<sequence>MPFFCKKNPTESSQSVGLRGIIDIPGDRCLSHFSMILGGIASGRTQIRGLLESDDVLNTMRMMNYLGAHFTKKNSEWIVDGVGNGCLLSPKYPLNFKNFDMGYELMMGLVGVYDFETFFKGGRKVSQEIIEYILTPLRQMGVQVIPHREGCFSVALRGPRTPNPISYISPLALPQVKSAVLLAGLNTPGITEVVEPVKTQNHMEILLREFGVDLMINSNTSEDYSVKIKGRGSISGCNLKIPGDPSLALFPLAAALLIPESDIKILNVLINPLRIGSINILQEMGADINFSNHRIENGENVADIQVRFSNLKGITISEDRVSFAIDEYPILLVISAFAEGKTIMKGLGKLMRSKQFSSLLECFKINNVQYEKGEDYLVVMGMPKGKGLGSSAGHVVRSNFDCITMSFLIMGLASEHSIFVDDCSDTSAIFPNFINLMQGLGARIEWID</sequence>
<dbReference type="EC" id="2.5.1.19" evidence="3"/>
<comment type="catalytic activity">
    <reaction evidence="8">
        <text>3-phosphoshikimate + phosphoenolpyruvate = 5-O-(1-carboxyvinyl)-3-phosphoshikimate + phosphate</text>
        <dbReference type="Rhea" id="RHEA:21256"/>
        <dbReference type="ChEBI" id="CHEBI:43474"/>
        <dbReference type="ChEBI" id="CHEBI:57701"/>
        <dbReference type="ChEBI" id="CHEBI:58702"/>
        <dbReference type="ChEBI" id="CHEBI:145989"/>
        <dbReference type="EC" id="2.5.1.19"/>
    </reaction>
    <physiologicalReaction direction="left-to-right" evidence="8">
        <dbReference type="Rhea" id="RHEA:21257"/>
    </physiologicalReaction>
</comment>
<evidence type="ECO:0000313" key="10">
    <source>
        <dbReference type="EMBL" id="AKK20197.1"/>
    </source>
</evidence>
<dbReference type="EMBL" id="CP004021">
    <property type="protein sequence ID" value="AKK20197.1"/>
    <property type="molecule type" value="Genomic_DNA"/>
</dbReference>
<keyword evidence="5 10" id="KW-0808">Transferase</keyword>
<dbReference type="GO" id="GO:0003866">
    <property type="term" value="F:3-phosphoshikimate 1-carboxyvinyltransferase activity"/>
    <property type="evidence" value="ECO:0007669"/>
    <property type="project" value="UniProtKB-EC"/>
</dbReference>
<comment type="similarity">
    <text evidence="2">Belongs to the EPSP synthase family.</text>
</comment>
<dbReference type="InterPro" id="IPR036968">
    <property type="entry name" value="Enolpyruvate_Tfrase_sf"/>
</dbReference>
<dbReference type="Proteomes" id="UP000035503">
    <property type="component" value="Chromosome"/>
</dbReference>
<gene>
    <name evidence="10" type="ORF">G293_02845</name>
</gene>
<protein>
    <recommendedName>
        <fullName evidence="3">3-phosphoshikimate 1-carboxyvinyltransferase</fullName>
        <ecNumber evidence="3">2.5.1.19</ecNumber>
    </recommendedName>
    <alternativeName>
        <fullName evidence="7">5-enolpyruvylshikimate-3-phosphate synthase</fullName>
    </alternativeName>
</protein>
<evidence type="ECO:0000256" key="6">
    <source>
        <dbReference type="ARBA" id="ARBA00023141"/>
    </source>
</evidence>
<proteinExistence type="inferred from homology"/>
<dbReference type="PANTHER" id="PTHR21090:SF5">
    <property type="entry name" value="PENTAFUNCTIONAL AROM POLYPEPTIDE"/>
    <property type="match status" value="1"/>
</dbReference>
<dbReference type="PIRSF" id="PIRSF000505">
    <property type="entry name" value="EPSPS"/>
    <property type="match status" value="1"/>
</dbReference>
<keyword evidence="11" id="KW-1185">Reference proteome</keyword>
<evidence type="ECO:0000313" key="11">
    <source>
        <dbReference type="Proteomes" id="UP000035503"/>
    </source>
</evidence>
<feature type="domain" description="Enolpyruvate transferase" evidence="9">
    <location>
        <begin position="17"/>
        <end position="435"/>
    </location>
</feature>
<reference evidence="10 11" key="1">
    <citation type="journal article" date="2015" name="Genome Announc.">
        <title>Complete Genome Sequence of 'Candidatus Liberibacter africanus,' a Bacterium Associated with Citrus Huanglongbing.</title>
        <authorList>
            <person name="Lin H."/>
            <person name="Pietersen G."/>
            <person name="Han C."/>
            <person name="Read D.A."/>
            <person name="Lou B."/>
            <person name="Gupta G."/>
            <person name="Civerolo E.L."/>
        </authorList>
    </citation>
    <scope>NUCLEOTIDE SEQUENCE [LARGE SCALE GENOMIC DNA]</scope>
    <source>
        <strain evidence="10 11">PTSAPSY</strain>
    </source>
</reference>
<evidence type="ECO:0000256" key="2">
    <source>
        <dbReference type="ARBA" id="ARBA00009948"/>
    </source>
</evidence>
<dbReference type="InterPro" id="IPR006264">
    <property type="entry name" value="EPSP_synthase"/>
</dbReference>
<dbReference type="GO" id="GO:0009073">
    <property type="term" value="P:aromatic amino acid family biosynthetic process"/>
    <property type="evidence" value="ECO:0007669"/>
    <property type="project" value="UniProtKB-KW"/>
</dbReference>
<dbReference type="STRING" id="1277257.G293_02845"/>
<dbReference type="PANTHER" id="PTHR21090">
    <property type="entry name" value="AROM/DEHYDROQUINATE SYNTHASE"/>
    <property type="match status" value="1"/>
</dbReference>
<dbReference type="PATRIC" id="fig|1277257.4.peg.614"/>
<accession>A0A0G3I8V9</accession>
<dbReference type="GO" id="GO:0009423">
    <property type="term" value="P:chorismate biosynthetic process"/>
    <property type="evidence" value="ECO:0007669"/>
    <property type="project" value="UniProtKB-UniPathway"/>
</dbReference>
<dbReference type="Pfam" id="PF00275">
    <property type="entry name" value="EPSP_synthase"/>
    <property type="match status" value="1"/>
</dbReference>